<feature type="non-terminal residue" evidence="1">
    <location>
        <position position="1"/>
    </location>
</feature>
<comment type="caution">
    <text evidence="1">The sequence shown here is derived from an EMBL/GenBank/DDBJ whole genome shotgun (WGS) entry which is preliminary data.</text>
</comment>
<dbReference type="AlphaFoldDB" id="A0A7J6RUP5"/>
<evidence type="ECO:0000313" key="1">
    <source>
        <dbReference type="EMBL" id="KAF4724121.1"/>
    </source>
</evidence>
<dbReference type="Proteomes" id="UP000553632">
    <property type="component" value="Unassembled WGS sequence"/>
</dbReference>
<keyword evidence="2" id="KW-1185">Reference proteome</keyword>
<proteinExistence type="predicted"/>
<evidence type="ECO:0000313" key="2">
    <source>
        <dbReference type="Proteomes" id="UP000553632"/>
    </source>
</evidence>
<gene>
    <name evidence="1" type="ORF">FOZ63_022125</name>
</gene>
<organism evidence="1 2">
    <name type="scientific">Perkinsus olseni</name>
    <name type="common">Perkinsus atlanticus</name>
    <dbReference type="NCBI Taxonomy" id="32597"/>
    <lineage>
        <taxon>Eukaryota</taxon>
        <taxon>Sar</taxon>
        <taxon>Alveolata</taxon>
        <taxon>Perkinsozoa</taxon>
        <taxon>Perkinsea</taxon>
        <taxon>Perkinsida</taxon>
        <taxon>Perkinsidae</taxon>
        <taxon>Perkinsus</taxon>
    </lineage>
</organism>
<sequence>VEDLGIVEERHWLKWNSENKIPWGMVMHLKELYSTKLTERMLNKLPDSIRDRVLSSSAWVKLMPTRKNSMMSSWLRGVVRWINPDSWAAVVIQRAVRPWLMTRRPKIPCPFEDTRSIADNYVVCLEKDS</sequence>
<name>A0A7J6RUP5_PEROL</name>
<accession>A0A7J6RUP5</accession>
<reference evidence="1 2" key="1">
    <citation type="submission" date="2020-04" db="EMBL/GenBank/DDBJ databases">
        <title>Perkinsus olseni comparative genomics.</title>
        <authorList>
            <person name="Bogema D.R."/>
        </authorList>
    </citation>
    <scope>NUCLEOTIDE SEQUENCE [LARGE SCALE GENOMIC DNA]</scope>
    <source>
        <strain evidence="1 2">ATCC PRA-207</strain>
    </source>
</reference>
<dbReference type="EMBL" id="JABANO010023077">
    <property type="protein sequence ID" value="KAF4724121.1"/>
    <property type="molecule type" value="Genomic_DNA"/>
</dbReference>
<feature type="non-terminal residue" evidence="1">
    <location>
        <position position="129"/>
    </location>
</feature>
<protein>
    <submittedName>
        <fullName evidence="1">Uncharacterized protein</fullName>
    </submittedName>
</protein>